<evidence type="ECO:0000313" key="3">
    <source>
        <dbReference type="EMBL" id="ARQ01510.1"/>
    </source>
</evidence>
<dbReference type="STRING" id="1235591.CAK95_22175"/>
<sequence length="288" mass="31791">MAEFKLHSWSARNPLAIIALFISLIYGMSALLLGTSVENLTTQNQTVLVIFIVGFPVVVLTVFTWLVSQHHTKLYGPSDFRSDKSFLDAGRNAPSEEVGKRLEAELASDSPIEKSDSSPEQAATSLEIRKTPEEKVEGIIFAKGVARSQQLSKAFLAESLVFQALQSEFGGSIRREVVVSGVHIDGLIYTPDGSVVIVEVKIFSDRYAEVFRRIRDARSFLQSAEVALQREGIVGAKSLLAIVIDGNTGRLSELRSKLQNYSREEDPIQIRMFGLQELISQFGLAEKS</sequence>
<dbReference type="OrthoDB" id="9180348at2"/>
<reference evidence="3 4" key="1">
    <citation type="submission" date="2017-05" db="EMBL/GenBank/DDBJ databases">
        <title>Full genome sequence of Pseudorhodoplanes sinuspersici.</title>
        <authorList>
            <person name="Dastgheib S.M.M."/>
            <person name="Shavandi M."/>
            <person name="Tirandaz H."/>
        </authorList>
    </citation>
    <scope>NUCLEOTIDE SEQUENCE [LARGE SCALE GENOMIC DNA]</scope>
    <source>
        <strain evidence="3 4">RIPI110</strain>
    </source>
</reference>
<protein>
    <submittedName>
        <fullName evidence="3">Uncharacterized protein</fullName>
    </submittedName>
</protein>
<feature type="transmembrane region" description="Helical" evidence="2">
    <location>
        <begin position="15"/>
        <end position="34"/>
    </location>
</feature>
<evidence type="ECO:0000256" key="2">
    <source>
        <dbReference type="SAM" id="Phobius"/>
    </source>
</evidence>
<feature type="transmembrane region" description="Helical" evidence="2">
    <location>
        <begin position="46"/>
        <end position="67"/>
    </location>
</feature>
<dbReference type="EMBL" id="CP021112">
    <property type="protein sequence ID" value="ARQ01510.1"/>
    <property type="molecule type" value="Genomic_DNA"/>
</dbReference>
<evidence type="ECO:0000313" key="4">
    <source>
        <dbReference type="Proteomes" id="UP000194137"/>
    </source>
</evidence>
<dbReference type="Proteomes" id="UP000194137">
    <property type="component" value="Chromosome"/>
</dbReference>
<keyword evidence="4" id="KW-1185">Reference proteome</keyword>
<keyword evidence="2" id="KW-1133">Transmembrane helix</keyword>
<proteinExistence type="predicted"/>
<name>A0A1W6ZW20_9HYPH</name>
<organism evidence="3 4">
    <name type="scientific">Pseudorhodoplanes sinuspersici</name>
    <dbReference type="NCBI Taxonomy" id="1235591"/>
    <lineage>
        <taxon>Bacteria</taxon>
        <taxon>Pseudomonadati</taxon>
        <taxon>Pseudomonadota</taxon>
        <taxon>Alphaproteobacteria</taxon>
        <taxon>Hyphomicrobiales</taxon>
        <taxon>Pseudorhodoplanes</taxon>
    </lineage>
</organism>
<dbReference type="RefSeq" id="WP_086089900.1">
    <property type="nucleotide sequence ID" value="NZ_CP021112.1"/>
</dbReference>
<accession>A0A1W6ZW20</accession>
<keyword evidence="2" id="KW-0472">Membrane</keyword>
<evidence type="ECO:0000256" key="1">
    <source>
        <dbReference type="SAM" id="MobiDB-lite"/>
    </source>
</evidence>
<keyword evidence="2" id="KW-0812">Transmembrane</keyword>
<gene>
    <name evidence="3" type="ORF">CAK95_22175</name>
</gene>
<dbReference type="AlphaFoldDB" id="A0A1W6ZW20"/>
<dbReference type="KEGG" id="psin:CAK95_22175"/>
<feature type="region of interest" description="Disordered" evidence="1">
    <location>
        <begin position="106"/>
        <end position="128"/>
    </location>
</feature>